<dbReference type="InterPro" id="IPR050083">
    <property type="entry name" value="HtpX_protease"/>
</dbReference>
<evidence type="ECO:0000256" key="9">
    <source>
        <dbReference type="ARBA" id="ARBA00022989"/>
    </source>
</evidence>
<evidence type="ECO:0000256" key="11">
    <source>
        <dbReference type="ARBA" id="ARBA00023136"/>
    </source>
</evidence>
<evidence type="ECO:0000256" key="8">
    <source>
        <dbReference type="ARBA" id="ARBA00022833"/>
    </source>
</evidence>
<dbReference type="PANTHER" id="PTHR43221:SF1">
    <property type="entry name" value="PROTEASE HTPX"/>
    <property type="match status" value="1"/>
</dbReference>
<comment type="cofactor">
    <cofactor evidence="1">
        <name>Zn(2+)</name>
        <dbReference type="ChEBI" id="CHEBI:29105"/>
    </cofactor>
</comment>
<dbReference type="Pfam" id="PF01435">
    <property type="entry name" value="Peptidase_M48"/>
    <property type="match status" value="1"/>
</dbReference>
<feature type="compositionally biased region" description="Polar residues" evidence="12">
    <location>
        <begin position="204"/>
        <end position="224"/>
    </location>
</feature>
<feature type="transmembrane region" description="Helical" evidence="13">
    <location>
        <begin position="308"/>
        <end position="329"/>
    </location>
</feature>
<feature type="transmembrane region" description="Helical" evidence="13">
    <location>
        <begin position="421"/>
        <end position="441"/>
    </location>
</feature>
<evidence type="ECO:0000256" key="10">
    <source>
        <dbReference type="ARBA" id="ARBA00023049"/>
    </source>
</evidence>
<evidence type="ECO:0000259" key="14">
    <source>
        <dbReference type="Pfam" id="PF01435"/>
    </source>
</evidence>
<dbReference type="EMBL" id="CP000393">
    <property type="protein sequence ID" value="ABG53026.1"/>
    <property type="molecule type" value="Genomic_DNA"/>
</dbReference>
<evidence type="ECO:0000313" key="15">
    <source>
        <dbReference type="EMBL" id="ABG53026.1"/>
    </source>
</evidence>
<name>Q10XJ8_TRIEI</name>
<evidence type="ECO:0000256" key="13">
    <source>
        <dbReference type="SAM" id="Phobius"/>
    </source>
</evidence>
<evidence type="ECO:0000256" key="3">
    <source>
        <dbReference type="ARBA" id="ARBA00022475"/>
    </source>
</evidence>
<accession>Q10XJ8</accession>
<dbReference type="eggNOG" id="COG0501">
    <property type="taxonomic scope" value="Bacteria"/>
</dbReference>
<keyword evidence="5 13" id="KW-0812">Transmembrane</keyword>
<evidence type="ECO:0000256" key="5">
    <source>
        <dbReference type="ARBA" id="ARBA00022692"/>
    </source>
</evidence>
<feature type="transmembrane region" description="Helical" evidence="13">
    <location>
        <begin position="257"/>
        <end position="281"/>
    </location>
</feature>
<sequence length="861" mass="98530">MIDKISSATDDYLPEKPSLTSGLIALRKKDYLQAIAILEIIAQQESIQEKLKAQMVLVIAYEKTKQVDNSISLCRNLTQSSDSKIKIFANRHLKELLKRYPPKNFKKSTFPESTNLEKSPQNQQNIETGFIPFNSISDQHKFAKNSNNISKKNIDLFLETDSQQISKTTNNFPENYSKTSDYVQHSQLNKNDIEAVQNQSPALSSIVNQSNSKTTNEFHQTSIEKTSDKPENSPILTWREAGRTKGGRRLKTPNLTFLWLEQIVVFIVLFFLSLTILKFSLDVINDLLVWLPYFRPIQIFYRDPTKSFIIFIAVLFVFFPWLIDGLLSLGYKSKFLPKTTLMNYSKEANRLLRSFSQKQKIREIKLKVLPIDVPIAFSYGWFLRCFRLRIVVSQGLLDKLAEDEIATIYAREISHVKNGTLWLMSMANLMLQIPYTIYWKLTFWADWIWDLIIYQLPDFLPGFIKYFLRVLVVVLRIFAAIISSISYGLYWLLKFPILWFSRRRVYYSDRLACNLTGNPNGLTRAILKITIGMANDVENQGKVRNLLESFEILMPVAIKQAITAGSVVSDSSLVSTFNWDIVNPYRRWLEINNSHPMLGDRLKRLGSYANLWKLETELNLGNINTDVTMKNQLSGTKENQISIPQNLDWQKLLLQGAPFFGILIGLGFAIFLWLIGIVSSAIGFWRLDWLFGDISILVSCLAMGFSIGILIRINRFFPDVKLTKLLLNPDLSELLSDLKALPLDSQTIQLKGQLLGKSGMSNWLGQDLILQTTRGLVKLHYSNQLGPLGNLWPKINRPADFVGKSITVTGWWRRGATPWIDINTLKTENGQFINSGHPLWSTIVAFSFAIWGAYMVLIGGF</sequence>
<keyword evidence="8" id="KW-0862">Zinc</keyword>
<keyword evidence="6" id="KW-0479">Metal-binding</keyword>
<evidence type="ECO:0000256" key="2">
    <source>
        <dbReference type="ARBA" id="ARBA00004651"/>
    </source>
</evidence>
<keyword evidence="11 13" id="KW-0472">Membrane</keyword>
<comment type="subcellular location">
    <subcellularLocation>
        <location evidence="2">Cell membrane</location>
        <topology evidence="2">Multi-pass membrane protein</topology>
    </subcellularLocation>
</comment>
<feature type="region of interest" description="Disordered" evidence="12">
    <location>
        <begin position="204"/>
        <end position="238"/>
    </location>
</feature>
<keyword evidence="4 15" id="KW-0645">Protease</keyword>
<evidence type="ECO:0000256" key="12">
    <source>
        <dbReference type="SAM" id="MobiDB-lite"/>
    </source>
</evidence>
<keyword evidence="3" id="KW-1003">Cell membrane</keyword>
<reference evidence="15" key="1">
    <citation type="submission" date="2006-06" db="EMBL/GenBank/DDBJ databases">
        <title>Complete sequence of Trichodesmium erythraeum IMS101.</title>
        <authorList>
            <consortium name="US DOE Joint Genome Institute"/>
            <person name="Copeland A."/>
            <person name="Lucas S."/>
            <person name="Lapidus A."/>
            <person name="Barry K."/>
            <person name="Detter J.C."/>
            <person name="Glavina del Rio T."/>
            <person name="Hammon N."/>
            <person name="Israni S."/>
            <person name="Dalin E."/>
            <person name="Tice H."/>
            <person name="Pitluck S."/>
            <person name="Kiss H."/>
            <person name="Munk A.C."/>
            <person name="Brettin T."/>
            <person name="Bruce D."/>
            <person name="Han C."/>
            <person name="Tapia R."/>
            <person name="Gilna P."/>
            <person name="Schmutz J."/>
            <person name="Larimer F."/>
            <person name="Land M."/>
            <person name="Hauser L."/>
            <person name="Kyrpides N."/>
            <person name="Kim E."/>
            <person name="Richardson P."/>
        </authorList>
    </citation>
    <scope>NUCLEOTIDE SEQUENCE [LARGE SCALE GENOMIC DNA]</scope>
    <source>
        <strain evidence="15">IMS101</strain>
    </source>
</reference>
<dbReference type="GO" id="GO:0046872">
    <property type="term" value="F:metal ion binding"/>
    <property type="evidence" value="ECO:0007669"/>
    <property type="project" value="UniProtKB-KW"/>
</dbReference>
<dbReference type="KEGG" id="ter:Tery_4003"/>
<feature type="transmembrane region" description="Helical" evidence="13">
    <location>
        <begin position="659"/>
        <end position="683"/>
    </location>
</feature>
<gene>
    <name evidence="15" type="ordered locus">Tery_4003</name>
</gene>
<dbReference type="InterPro" id="IPR001915">
    <property type="entry name" value="Peptidase_M48"/>
</dbReference>
<keyword evidence="7" id="KW-0378">Hydrolase</keyword>
<organism evidence="15">
    <name type="scientific">Trichodesmium erythraeum (strain IMS101)</name>
    <dbReference type="NCBI Taxonomy" id="203124"/>
    <lineage>
        <taxon>Bacteria</taxon>
        <taxon>Bacillati</taxon>
        <taxon>Cyanobacteriota</taxon>
        <taxon>Cyanophyceae</taxon>
        <taxon>Oscillatoriophycideae</taxon>
        <taxon>Oscillatoriales</taxon>
        <taxon>Microcoleaceae</taxon>
        <taxon>Trichodesmium</taxon>
    </lineage>
</organism>
<dbReference type="GO" id="GO:0005886">
    <property type="term" value="C:plasma membrane"/>
    <property type="evidence" value="ECO:0007669"/>
    <property type="project" value="UniProtKB-SubCell"/>
</dbReference>
<keyword evidence="9 13" id="KW-1133">Transmembrane helix</keyword>
<evidence type="ECO:0000256" key="7">
    <source>
        <dbReference type="ARBA" id="ARBA00022801"/>
    </source>
</evidence>
<evidence type="ECO:0000256" key="4">
    <source>
        <dbReference type="ARBA" id="ARBA00022670"/>
    </source>
</evidence>
<dbReference type="OrthoDB" id="15218at2"/>
<keyword evidence="10" id="KW-0482">Metalloprotease</keyword>
<evidence type="ECO:0000256" key="6">
    <source>
        <dbReference type="ARBA" id="ARBA00022723"/>
    </source>
</evidence>
<dbReference type="AlphaFoldDB" id="Q10XJ8"/>
<protein>
    <submittedName>
        <fullName evidence="15">Zn-dependent protease with chaperone function-like</fullName>
    </submittedName>
</protein>
<feature type="transmembrane region" description="Helical" evidence="13">
    <location>
        <begin position="689"/>
        <end position="711"/>
    </location>
</feature>
<dbReference type="HOGENOM" id="CLU_022479_0_0_3"/>
<dbReference type="GO" id="GO:0006508">
    <property type="term" value="P:proteolysis"/>
    <property type="evidence" value="ECO:0007669"/>
    <property type="project" value="UniProtKB-KW"/>
</dbReference>
<dbReference type="GO" id="GO:0004222">
    <property type="term" value="F:metalloendopeptidase activity"/>
    <property type="evidence" value="ECO:0007669"/>
    <property type="project" value="InterPro"/>
</dbReference>
<proteinExistence type="predicted"/>
<dbReference type="STRING" id="203124.Tery_4003"/>
<feature type="domain" description="Peptidase M48" evidence="14">
    <location>
        <begin position="371"/>
        <end position="606"/>
    </location>
</feature>
<dbReference type="Gene3D" id="3.30.2010.10">
    <property type="entry name" value="Metalloproteases ('zincins'), catalytic domain"/>
    <property type="match status" value="1"/>
</dbReference>
<dbReference type="PANTHER" id="PTHR43221">
    <property type="entry name" value="PROTEASE HTPX"/>
    <property type="match status" value="1"/>
</dbReference>
<feature type="transmembrane region" description="Helical" evidence="13">
    <location>
        <begin position="466"/>
        <end position="493"/>
    </location>
</feature>
<evidence type="ECO:0000256" key="1">
    <source>
        <dbReference type="ARBA" id="ARBA00001947"/>
    </source>
</evidence>
<feature type="transmembrane region" description="Helical" evidence="13">
    <location>
        <begin position="839"/>
        <end position="858"/>
    </location>
</feature>
<dbReference type="RefSeq" id="WP_011613356.1">
    <property type="nucleotide sequence ID" value="NC_008312.1"/>
</dbReference>